<sequence>MSGLREYRNEIRWTIVVVVLAVLGIVALWPRGAEQPAEPGAPAPAPVAAQRGADPALRASAALEPCPSGPPTGPPGATGTCLADGRPADLAAMVGGRTTLVNVWATWCQPCRTELPALQEYSRRPGAVPVVGVQVQSDEDDGLALLRELGVRYPNVHDPDNRIRAALNVPAVLPMSYVVTASGEVRRVDPPVAFESADEVRTAVQRTAGGAG</sequence>
<keyword evidence="3" id="KW-0735">Signal-anchor</keyword>
<feature type="region of interest" description="Disordered" evidence="6">
    <location>
        <begin position="34"/>
        <end position="54"/>
    </location>
</feature>
<reference evidence="9 10" key="1">
    <citation type="journal article" date="2019" name="Int. J. Syst. Evol. Microbiol.">
        <title>The Global Catalogue of Microorganisms (GCM) 10K type strain sequencing project: providing services to taxonomists for standard genome sequencing and annotation.</title>
        <authorList>
            <consortium name="The Broad Institute Genomics Platform"/>
            <consortium name="The Broad Institute Genome Sequencing Center for Infectious Disease"/>
            <person name="Wu L."/>
            <person name="Ma J."/>
        </authorList>
    </citation>
    <scope>NUCLEOTIDE SEQUENCE [LARGE SCALE GENOMIC DNA]</scope>
    <source>
        <strain evidence="9 10">JCM 10303</strain>
    </source>
</reference>
<dbReference type="InterPro" id="IPR013766">
    <property type="entry name" value="Thioredoxin_domain"/>
</dbReference>
<evidence type="ECO:0000256" key="6">
    <source>
        <dbReference type="SAM" id="MobiDB-lite"/>
    </source>
</evidence>
<dbReference type="SUPFAM" id="SSF52833">
    <property type="entry name" value="Thioredoxin-like"/>
    <property type="match status" value="1"/>
</dbReference>
<evidence type="ECO:0000259" key="8">
    <source>
        <dbReference type="PROSITE" id="PS51352"/>
    </source>
</evidence>
<keyword evidence="7" id="KW-1133">Transmembrane helix</keyword>
<protein>
    <submittedName>
        <fullName evidence="9">TlpA disulfide reductase family protein</fullName>
    </submittedName>
</protein>
<dbReference type="CDD" id="cd02966">
    <property type="entry name" value="TlpA_like_family"/>
    <property type="match status" value="1"/>
</dbReference>
<evidence type="ECO:0000256" key="2">
    <source>
        <dbReference type="ARBA" id="ARBA00022748"/>
    </source>
</evidence>
<evidence type="ECO:0000256" key="4">
    <source>
        <dbReference type="ARBA" id="ARBA00023157"/>
    </source>
</evidence>
<dbReference type="Proteomes" id="UP001500729">
    <property type="component" value="Unassembled WGS sequence"/>
</dbReference>
<evidence type="ECO:0000313" key="10">
    <source>
        <dbReference type="Proteomes" id="UP001500729"/>
    </source>
</evidence>
<dbReference type="PANTHER" id="PTHR42852">
    <property type="entry name" value="THIOL:DISULFIDE INTERCHANGE PROTEIN DSBE"/>
    <property type="match status" value="1"/>
</dbReference>
<evidence type="ECO:0000313" key="9">
    <source>
        <dbReference type="EMBL" id="GAA0541828.1"/>
    </source>
</evidence>
<evidence type="ECO:0000256" key="1">
    <source>
        <dbReference type="ARBA" id="ARBA00004196"/>
    </source>
</evidence>
<evidence type="ECO:0000256" key="3">
    <source>
        <dbReference type="ARBA" id="ARBA00022968"/>
    </source>
</evidence>
<feature type="domain" description="Thioredoxin" evidence="8">
    <location>
        <begin position="37"/>
        <end position="209"/>
    </location>
</feature>
<keyword evidence="2" id="KW-0201">Cytochrome c-type biogenesis</keyword>
<proteinExistence type="predicted"/>
<keyword evidence="10" id="KW-1185">Reference proteome</keyword>
<comment type="caution">
    <text evidence="9">The sequence shown here is derived from an EMBL/GenBank/DDBJ whole genome shotgun (WGS) entry which is preliminary data.</text>
</comment>
<evidence type="ECO:0000256" key="5">
    <source>
        <dbReference type="ARBA" id="ARBA00023284"/>
    </source>
</evidence>
<dbReference type="RefSeq" id="WP_011873022.1">
    <property type="nucleotide sequence ID" value="NZ_BAAAGS010000033.1"/>
</dbReference>
<dbReference type="EMBL" id="BAAAGS010000033">
    <property type="protein sequence ID" value="GAA0541828.1"/>
    <property type="molecule type" value="Genomic_DNA"/>
</dbReference>
<keyword evidence="5" id="KW-0676">Redox-active center</keyword>
<comment type="subcellular location">
    <subcellularLocation>
        <location evidence="1">Cell envelope</location>
    </subcellularLocation>
</comment>
<organism evidence="9 10">
    <name type="scientific">Saccharopolyspora erythraea</name>
    <name type="common">Streptomyces erythraeus</name>
    <dbReference type="NCBI Taxonomy" id="1836"/>
    <lineage>
        <taxon>Bacteria</taxon>
        <taxon>Bacillati</taxon>
        <taxon>Actinomycetota</taxon>
        <taxon>Actinomycetes</taxon>
        <taxon>Pseudonocardiales</taxon>
        <taxon>Pseudonocardiaceae</taxon>
        <taxon>Saccharopolyspora</taxon>
    </lineage>
</organism>
<dbReference type="InterPro" id="IPR036249">
    <property type="entry name" value="Thioredoxin-like_sf"/>
</dbReference>
<dbReference type="Pfam" id="PF00578">
    <property type="entry name" value="AhpC-TSA"/>
    <property type="match status" value="1"/>
</dbReference>
<keyword evidence="7" id="KW-0472">Membrane</keyword>
<dbReference type="InterPro" id="IPR000866">
    <property type="entry name" value="AhpC/TSA"/>
</dbReference>
<dbReference type="PANTHER" id="PTHR42852:SF6">
    <property type="entry name" value="THIOL:DISULFIDE INTERCHANGE PROTEIN DSBE"/>
    <property type="match status" value="1"/>
</dbReference>
<accession>A0ABN1DEX1</accession>
<keyword evidence="7" id="KW-0812">Transmembrane</keyword>
<dbReference type="PROSITE" id="PS51352">
    <property type="entry name" value="THIOREDOXIN_2"/>
    <property type="match status" value="1"/>
</dbReference>
<dbReference type="InterPro" id="IPR050553">
    <property type="entry name" value="Thioredoxin_ResA/DsbE_sf"/>
</dbReference>
<name>A0ABN1DEX1_SACER</name>
<keyword evidence="4" id="KW-1015">Disulfide bond</keyword>
<dbReference type="Gene3D" id="3.40.30.10">
    <property type="entry name" value="Glutaredoxin"/>
    <property type="match status" value="1"/>
</dbReference>
<gene>
    <name evidence="9" type="ORF">GCM10009533_46120</name>
</gene>
<feature type="transmembrane region" description="Helical" evidence="7">
    <location>
        <begin position="12"/>
        <end position="29"/>
    </location>
</feature>
<evidence type="ECO:0000256" key="7">
    <source>
        <dbReference type="SAM" id="Phobius"/>
    </source>
</evidence>